<gene>
    <name evidence="3" type="ORF">APQ99_00768</name>
    <name evidence="2" type="ORF">HBSAL_00025</name>
</gene>
<dbReference type="RefSeq" id="WP_136360904.1">
    <property type="nucleotide sequence ID" value="NZ_VRYN01000001.1"/>
</dbReference>
<evidence type="ECO:0000313" key="2">
    <source>
        <dbReference type="EMBL" id="QCC43752.1"/>
    </source>
</evidence>
<reference evidence="2 4" key="1">
    <citation type="journal article" date="2019" name="Microbiol. Resour. Announc.">
        <title>The Genome Sequence of the Halobacterium salinarum Type Strain Is Closely Related to That of Laboratory Strains NRC-1 and R1.</title>
        <authorList>
            <person name="Pfeiffer F."/>
            <person name="Marchfelder A."/>
            <person name="Habermann B."/>
            <person name="Dyall-Smith M.L."/>
        </authorList>
    </citation>
    <scope>NUCLEOTIDE SEQUENCE [LARGE SCALE GENOMIC DNA]</scope>
    <source>
        <strain evidence="2">91-R6</strain>
        <strain evidence="4">ATCC 33171 / DSM 3754 / JCM 8978 / NBRC 102687 / NCIMB 764 / 91-R6</strain>
    </source>
</reference>
<protein>
    <recommendedName>
        <fullName evidence="6">Cox cluster protein</fullName>
    </recommendedName>
</protein>
<dbReference type="Proteomes" id="UP000323075">
    <property type="component" value="Unassembled WGS sequence"/>
</dbReference>
<proteinExistence type="predicted"/>
<evidence type="ECO:0000313" key="3">
    <source>
        <dbReference type="EMBL" id="TYO82249.1"/>
    </source>
</evidence>
<keyword evidence="1" id="KW-1133">Transmembrane helix</keyword>
<dbReference type="AlphaFoldDB" id="A0A4D6GTQ1"/>
<dbReference type="GeneID" id="39853878"/>
<evidence type="ECO:0008006" key="6">
    <source>
        <dbReference type="Google" id="ProtNLM"/>
    </source>
</evidence>
<reference evidence="3 5" key="2">
    <citation type="submission" date="2019-07" db="EMBL/GenBank/DDBJ databases">
        <title>Genomic Encyclopedia of Archaeal and Bacterial Type Strains, Phase II (KMG-II): from individual species to whole genera.</title>
        <authorList>
            <person name="Goeker M."/>
        </authorList>
    </citation>
    <scope>NUCLEOTIDE SEQUENCE [LARGE SCALE GENOMIC DNA]</scope>
    <source>
        <strain evidence="3 5">DSM 3754</strain>
    </source>
</reference>
<organism evidence="2 4">
    <name type="scientific">Halobacterium salinarum (strain ATCC 33171 / DSM 3754 / JCM 8978 / NBRC 102687 / NCIMB 764 / 91-R6)</name>
    <dbReference type="NCBI Taxonomy" id="2597657"/>
    <lineage>
        <taxon>Archaea</taxon>
        <taxon>Methanobacteriati</taxon>
        <taxon>Methanobacteriota</taxon>
        <taxon>Stenosarchaea group</taxon>
        <taxon>Halobacteria</taxon>
        <taxon>Halobacteriales</taxon>
        <taxon>Halobacteriaceae</taxon>
        <taxon>Halobacterium</taxon>
    </lineage>
</organism>
<accession>A0A4D6GTQ1</accession>
<keyword evidence="1" id="KW-0472">Membrane</keyword>
<feature type="transmembrane region" description="Helical" evidence="1">
    <location>
        <begin position="56"/>
        <end position="75"/>
    </location>
</feature>
<evidence type="ECO:0000313" key="4">
    <source>
        <dbReference type="Proteomes" id="UP000296216"/>
    </source>
</evidence>
<feature type="transmembrane region" description="Helical" evidence="1">
    <location>
        <begin position="12"/>
        <end position="36"/>
    </location>
</feature>
<evidence type="ECO:0000313" key="5">
    <source>
        <dbReference type="Proteomes" id="UP000323075"/>
    </source>
</evidence>
<name>A0A4D6GTQ1_HALS9</name>
<reference evidence="2" key="3">
    <citation type="journal article" name="MicrobiologyOpen">
        <title>Whole-genome comparison between the type strain of Halobacterium salinarum (DSM 3754(T)) and the laboratory strains R1 and NRC-1.</title>
        <authorList>
            <person name="Pfeiffer F."/>
            <person name="Losensky G."/>
            <person name="Marchfelder A."/>
            <person name="Habermann B."/>
            <person name="Dyall-Smith M."/>
        </authorList>
    </citation>
    <scope>NUCLEOTIDE SEQUENCE</scope>
    <source>
        <strain evidence="2">91-R6</strain>
    </source>
</reference>
<sequence length="92" mass="9345">MTDTLDKAVMGLSGGLMMLGVVGGGLVEFLAGPPYVPTTESGEVLTAAAVAPNVRAALVLAALLVLFVYAVYKLATPVRGQSQHSERATAGD</sequence>
<dbReference type="EMBL" id="CP038631">
    <property type="protein sequence ID" value="QCC43752.1"/>
    <property type="molecule type" value="Genomic_DNA"/>
</dbReference>
<dbReference type="Proteomes" id="UP000296216">
    <property type="component" value="Chromosome"/>
</dbReference>
<dbReference type="EMBL" id="VRYN01000001">
    <property type="protein sequence ID" value="TYO82249.1"/>
    <property type="molecule type" value="Genomic_DNA"/>
</dbReference>
<evidence type="ECO:0000256" key="1">
    <source>
        <dbReference type="SAM" id="Phobius"/>
    </source>
</evidence>
<keyword evidence="1" id="KW-0812">Transmembrane</keyword>